<evidence type="ECO:0000313" key="1">
    <source>
        <dbReference type="EMBL" id="OQR89247.1"/>
    </source>
</evidence>
<gene>
    <name evidence="1" type="ORF">THRCLA_22720</name>
</gene>
<proteinExistence type="predicted"/>
<comment type="caution">
    <text evidence="1">The sequence shown here is derived from an EMBL/GenBank/DDBJ whole genome shotgun (WGS) entry which is preliminary data.</text>
</comment>
<protein>
    <submittedName>
        <fullName evidence="1">Uncharacterized protein</fullName>
    </submittedName>
</protein>
<evidence type="ECO:0000313" key="2">
    <source>
        <dbReference type="Proteomes" id="UP000243217"/>
    </source>
</evidence>
<keyword evidence="2" id="KW-1185">Reference proteome</keyword>
<reference evidence="1 2" key="1">
    <citation type="journal article" date="2014" name="Genome Biol. Evol.">
        <title>The secreted proteins of Achlya hypogyna and Thraustotheca clavata identify the ancestral oomycete secretome and reveal gene acquisitions by horizontal gene transfer.</title>
        <authorList>
            <person name="Misner I."/>
            <person name="Blouin N."/>
            <person name="Leonard G."/>
            <person name="Richards T.A."/>
            <person name="Lane C.E."/>
        </authorList>
    </citation>
    <scope>NUCLEOTIDE SEQUENCE [LARGE SCALE GENOMIC DNA]</scope>
    <source>
        <strain evidence="1 2">ATCC 34112</strain>
    </source>
</reference>
<sequence>MGVAIFTCSLTLSMLAFAIYLKILNNAVVRPAKRHLLGQYYDSAVLGIKKSYVEELLDALKCASFIESEQPEISPAEAIERMREVSVKMSDLQ</sequence>
<accession>A0A1V9YU82</accession>
<dbReference type="AlphaFoldDB" id="A0A1V9YU82"/>
<dbReference type="EMBL" id="JNBS01002802">
    <property type="protein sequence ID" value="OQR89247.1"/>
    <property type="molecule type" value="Genomic_DNA"/>
</dbReference>
<name>A0A1V9YU82_9STRA</name>
<dbReference type="Proteomes" id="UP000243217">
    <property type="component" value="Unassembled WGS sequence"/>
</dbReference>
<organism evidence="1 2">
    <name type="scientific">Thraustotheca clavata</name>
    <dbReference type="NCBI Taxonomy" id="74557"/>
    <lineage>
        <taxon>Eukaryota</taxon>
        <taxon>Sar</taxon>
        <taxon>Stramenopiles</taxon>
        <taxon>Oomycota</taxon>
        <taxon>Saprolegniomycetes</taxon>
        <taxon>Saprolegniales</taxon>
        <taxon>Achlyaceae</taxon>
        <taxon>Thraustotheca</taxon>
    </lineage>
</organism>